<dbReference type="Pfam" id="PF01565">
    <property type="entry name" value="FAD_binding_4"/>
    <property type="match status" value="1"/>
</dbReference>
<sequence>MPQLTKNIFDELTENIRGDVYTDAVRRYLHSTDGSIFRVEPACVVYPQDTTDVVEAVRFANKYGLSVHSRGAGSGLCGSAVGRGIILDFAKYMNQLIEIDEQGKTFVCQPGYRFGELEVALKGKGLFFPPDPSSGEYATFGGMYGTNASGAHSVKYGNVSDYIEDAEFVTSEGKVYTFSQIASTDYNSLDEPFRKLFDLYSDNKEQIEQGYPPVRYNVSGYNLRSLVDSGKLNLGKLIGGSEGTLVITTRLKFRLHKKPTHDSLVVAYFDNIINSAKATQAILPMNPAGIEIMDKSLLKFAKESDAKLNDAIPDGYDNVCMFEFDGYSEEETTALAEKAKAILEEQNLSPLMYTAASEEEKEKFWAVRKAAVPILYKIKGERKILALIEDAAVPTDRLVEYFEGLYEILERNEAKFVIYGHIAKGLLHTRPLLNLKDPNDIELLRILADEVFTLVNRLGGAVSGEHGDGRLRSKYIKMQYGNLYDIFMQTKEILDSGKLLNPEIKTQHDDNQMMKNLRYGKEYSSVDIPNKNLKWSEGFVEEAEKCHGCSKCTTVTTATRMCPVYKVTRDEYSAPKAKANILRALLSGAVDDRALYEEALQEVISHCVNCGSCHIECPSAVNIPKLSIEARSHYVSKFGVSLTDRIPTKLEDMGRNLRKVTWLLEPVMKHKFARNIMEVVSGIASEREFVPLAKNSLYDRLKERSKLKSDRKVLYFAGCYASYVRPQIGEAMIKVLEAAGMEVIVPEQHCCGIPHLSKGLTDGAKEKLEANRKSWGALLDEVDYVVATCTSCGLSLYKEWGFLSDDEFTRKVKSKLIHISTLVNMNMDKLEFSDKKLHLAYHKSCHMRSLPDNHSSVKMLSCLKGAVVEDLASNCCGMAGSWGMKADNYDLSTKIGTPMTDKLKMSDADVGVTDCPTCTMQMEHMSMKEVKHPIEVMAECLK</sequence>
<dbReference type="PROSITE" id="PS51387">
    <property type="entry name" value="FAD_PCMH"/>
    <property type="match status" value="1"/>
</dbReference>
<dbReference type="GO" id="GO:1903457">
    <property type="term" value="P:lactate catabolic process"/>
    <property type="evidence" value="ECO:0007669"/>
    <property type="project" value="TreeGrafter"/>
</dbReference>
<dbReference type="InterPro" id="IPR006094">
    <property type="entry name" value="Oxid_FAD_bind_N"/>
</dbReference>
<dbReference type="Gene3D" id="1.10.1060.10">
    <property type="entry name" value="Alpha-helical ferredoxin"/>
    <property type="match status" value="1"/>
</dbReference>
<comment type="similarity">
    <text evidence="2">Belongs to the FAD-binding oxidoreductase/transferase type 4 family.</text>
</comment>
<dbReference type="Gene3D" id="3.30.70.2740">
    <property type="match status" value="1"/>
</dbReference>
<dbReference type="PROSITE" id="PS00198">
    <property type="entry name" value="4FE4S_FER_1"/>
    <property type="match status" value="1"/>
</dbReference>
<evidence type="ECO:0000256" key="9">
    <source>
        <dbReference type="ARBA" id="ARBA00023014"/>
    </source>
</evidence>
<dbReference type="InterPro" id="IPR036318">
    <property type="entry name" value="FAD-bd_PCMH-like_sf"/>
</dbReference>
<dbReference type="Pfam" id="PF02754">
    <property type="entry name" value="CCG"/>
    <property type="match status" value="2"/>
</dbReference>
<dbReference type="GO" id="GO:0051536">
    <property type="term" value="F:iron-sulfur cluster binding"/>
    <property type="evidence" value="ECO:0007669"/>
    <property type="project" value="UniProtKB-KW"/>
</dbReference>
<evidence type="ECO:0000259" key="11">
    <source>
        <dbReference type="PROSITE" id="PS51379"/>
    </source>
</evidence>
<dbReference type="SUPFAM" id="SSF55103">
    <property type="entry name" value="FAD-linked oxidases, C-terminal domain"/>
    <property type="match status" value="1"/>
</dbReference>
<reference evidence="13 14" key="1">
    <citation type="submission" date="2019-03" db="EMBL/GenBank/DDBJ databases">
        <title>Genomic Encyclopedia of Type Strains, Phase IV (KMG-IV): sequencing the most valuable type-strain genomes for metagenomic binning, comparative biology and taxonomic classification.</title>
        <authorList>
            <person name="Goeker M."/>
        </authorList>
    </citation>
    <scope>NUCLEOTIDE SEQUENCE [LARGE SCALE GENOMIC DNA]</scope>
    <source>
        <strain evidence="13 14">DSM 24984</strain>
    </source>
</reference>
<dbReference type="InterPro" id="IPR009051">
    <property type="entry name" value="Helical_ferredxn"/>
</dbReference>
<proteinExistence type="inferred from homology"/>
<evidence type="ECO:0000256" key="5">
    <source>
        <dbReference type="ARBA" id="ARBA00022827"/>
    </source>
</evidence>
<keyword evidence="4" id="KW-0479">Metal-binding</keyword>
<keyword evidence="5" id="KW-0274">FAD</keyword>
<feature type="domain" description="4Fe-4S ferredoxin-type" evidence="11">
    <location>
        <begin position="596"/>
        <end position="626"/>
    </location>
</feature>
<evidence type="ECO:0000256" key="8">
    <source>
        <dbReference type="ARBA" id="ARBA00023004"/>
    </source>
</evidence>
<dbReference type="Pfam" id="PF13183">
    <property type="entry name" value="Fer4_8"/>
    <property type="match status" value="1"/>
</dbReference>
<keyword evidence="9" id="KW-0411">Iron-sulfur</keyword>
<keyword evidence="8" id="KW-0408">Iron</keyword>
<dbReference type="Pfam" id="PF02913">
    <property type="entry name" value="FAD-oxidase_C"/>
    <property type="match status" value="1"/>
</dbReference>
<dbReference type="PANTHER" id="PTHR11748:SF111">
    <property type="entry name" value="D-LACTATE DEHYDROGENASE, MITOCHONDRIAL-RELATED"/>
    <property type="match status" value="1"/>
</dbReference>
<evidence type="ECO:0000313" key="14">
    <source>
        <dbReference type="Proteomes" id="UP000294614"/>
    </source>
</evidence>
<dbReference type="GO" id="GO:0046872">
    <property type="term" value="F:metal ion binding"/>
    <property type="evidence" value="ECO:0007669"/>
    <property type="project" value="UniProtKB-KW"/>
</dbReference>
<comment type="caution">
    <text evidence="13">The sequence shown here is derived from an EMBL/GenBank/DDBJ whole genome shotgun (WGS) entry which is preliminary data.</text>
</comment>
<keyword evidence="7" id="KW-0560">Oxidoreductase</keyword>
<dbReference type="InterPro" id="IPR004017">
    <property type="entry name" value="Cys_rich_dom"/>
</dbReference>
<dbReference type="InterPro" id="IPR016166">
    <property type="entry name" value="FAD-bd_PCMH"/>
</dbReference>
<accession>A0A4R1K3B6</accession>
<dbReference type="SUPFAM" id="SSF56176">
    <property type="entry name" value="FAD-binding/transporter-associated domain-like"/>
    <property type="match status" value="1"/>
</dbReference>
<gene>
    <name evidence="13" type="ORF">C8D98_2545</name>
</gene>
<dbReference type="Gene3D" id="3.30.70.2190">
    <property type="match status" value="1"/>
</dbReference>
<dbReference type="AlphaFoldDB" id="A0A4R1K3B6"/>
<dbReference type="NCBIfam" id="NF008369">
    <property type="entry name" value="PRK11168.1"/>
    <property type="match status" value="1"/>
</dbReference>
<evidence type="ECO:0000256" key="7">
    <source>
        <dbReference type="ARBA" id="ARBA00023002"/>
    </source>
</evidence>
<evidence type="ECO:0000256" key="4">
    <source>
        <dbReference type="ARBA" id="ARBA00022723"/>
    </source>
</evidence>
<evidence type="ECO:0000256" key="1">
    <source>
        <dbReference type="ARBA" id="ARBA00001974"/>
    </source>
</evidence>
<dbReference type="SUPFAM" id="SSF46548">
    <property type="entry name" value="alpha-helical ferredoxin"/>
    <property type="match status" value="1"/>
</dbReference>
<name>A0A4R1K3B6_9BACT</name>
<keyword evidence="14" id="KW-1185">Reference proteome</keyword>
<dbReference type="PROSITE" id="PS51379">
    <property type="entry name" value="4FE4S_FER_2"/>
    <property type="match status" value="1"/>
</dbReference>
<dbReference type="RefSeq" id="WP_132874521.1">
    <property type="nucleotide sequence ID" value="NZ_SMGG01000007.1"/>
</dbReference>
<comment type="cofactor">
    <cofactor evidence="1">
        <name>FAD</name>
        <dbReference type="ChEBI" id="CHEBI:57692"/>
    </cofactor>
</comment>
<dbReference type="InterPro" id="IPR017896">
    <property type="entry name" value="4Fe4S_Fe-S-bd"/>
</dbReference>
<keyword evidence="3" id="KW-0285">Flavoprotein</keyword>
<organism evidence="13 14">
    <name type="scientific">Seleniivibrio woodruffii</name>
    <dbReference type="NCBI Taxonomy" id="1078050"/>
    <lineage>
        <taxon>Bacteria</taxon>
        <taxon>Pseudomonadati</taxon>
        <taxon>Deferribacterota</taxon>
        <taxon>Deferribacteres</taxon>
        <taxon>Deferribacterales</taxon>
        <taxon>Geovibrionaceae</taxon>
        <taxon>Seleniivibrio</taxon>
    </lineage>
</organism>
<dbReference type="PANTHER" id="PTHR11748">
    <property type="entry name" value="D-LACTATE DEHYDROGENASE"/>
    <property type="match status" value="1"/>
</dbReference>
<dbReference type="EC" id="1.1.2.4" evidence="10"/>
<dbReference type="Gene3D" id="3.30.465.10">
    <property type="match status" value="1"/>
</dbReference>
<evidence type="ECO:0000256" key="6">
    <source>
        <dbReference type="ARBA" id="ARBA00022946"/>
    </source>
</evidence>
<dbReference type="GO" id="GO:0008720">
    <property type="term" value="F:D-lactate dehydrogenase (NAD+) activity"/>
    <property type="evidence" value="ECO:0007669"/>
    <property type="project" value="TreeGrafter"/>
</dbReference>
<dbReference type="GO" id="GO:0071949">
    <property type="term" value="F:FAD binding"/>
    <property type="evidence" value="ECO:0007669"/>
    <property type="project" value="InterPro"/>
</dbReference>
<dbReference type="GO" id="GO:0004458">
    <property type="term" value="F:D-lactate dehydrogenase (cytochrome) activity"/>
    <property type="evidence" value="ECO:0007669"/>
    <property type="project" value="UniProtKB-EC"/>
</dbReference>
<evidence type="ECO:0000313" key="13">
    <source>
        <dbReference type="EMBL" id="TCK58347.1"/>
    </source>
</evidence>
<dbReference type="InterPro" id="IPR016164">
    <property type="entry name" value="FAD-linked_Oxase-like_C"/>
</dbReference>
<dbReference type="InterPro" id="IPR017900">
    <property type="entry name" value="4Fe4S_Fe_S_CS"/>
</dbReference>
<keyword evidence="6" id="KW-0809">Transit peptide</keyword>
<protein>
    <recommendedName>
        <fullName evidence="10">D-lactate dehydrogenase (cytochrome)</fullName>
        <ecNumber evidence="10">1.1.2.4</ecNumber>
    </recommendedName>
</protein>
<evidence type="ECO:0000256" key="2">
    <source>
        <dbReference type="ARBA" id="ARBA00008000"/>
    </source>
</evidence>
<evidence type="ECO:0000259" key="12">
    <source>
        <dbReference type="PROSITE" id="PS51387"/>
    </source>
</evidence>
<dbReference type="EMBL" id="SMGG01000007">
    <property type="protein sequence ID" value="TCK58347.1"/>
    <property type="molecule type" value="Genomic_DNA"/>
</dbReference>
<dbReference type="InterPro" id="IPR016169">
    <property type="entry name" value="FAD-bd_PCMH_sub2"/>
</dbReference>
<evidence type="ECO:0000256" key="10">
    <source>
        <dbReference type="ARBA" id="ARBA00038897"/>
    </source>
</evidence>
<dbReference type="InterPro" id="IPR004113">
    <property type="entry name" value="FAD-bd_oxidored_4_C"/>
</dbReference>
<evidence type="ECO:0000256" key="3">
    <source>
        <dbReference type="ARBA" id="ARBA00022630"/>
    </source>
</evidence>
<dbReference type="Proteomes" id="UP000294614">
    <property type="component" value="Unassembled WGS sequence"/>
</dbReference>
<dbReference type="OrthoDB" id="9811557at2"/>
<feature type="domain" description="FAD-binding PCMH-type" evidence="12">
    <location>
        <begin position="37"/>
        <end position="258"/>
    </location>
</feature>